<name>A0A654LWP5_9ARCH</name>
<dbReference type="PROSITE" id="PS50890">
    <property type="entry name" value="PUA"/>
    <property type="match status" value="1"/>
</dbReference>
<dbReference type="RefSeq" id="WP_196818056.1">
    <property type="nucleotide sequence ID" value="NZ_CP012850.1"/>
</dbReference>
<dbReference type="Pfam" id="PF03657">
    <property type="entry name" value="UPF0113"/>
    <property type="match status" value="1"/>
</dbReference>
<dbReference type="EMBL" id="CP012850">
    <property type="protein sequence ID" value="ALI35625.1"/>
    <property type="molecule type" value="Genomic_DNA"/>
</dbReference>
<evidence type="ECO:0000313" key="2">
    <source>
        <dbReference type="EMBL" id="ALI35625.1"/>
    </source>
</evidence>
<dbReference type="SMART" id="SM00359">
    <property type="entry name" value="PUA"/>
    <property type="match status" value="1"/>
</dbReference>
<dbReference type="GeneID" id="60421478"/>
<proteinExistence type="predicted"/>
<dbReference type="Proteomes" id="UP000058925">
    <property type="component" value="Chromosome"/>
</dbReference>
<gene>
    <name evidence="2" type="ORF">NMY3_01421</name>
</gene>
<sequence>MTFRNLTNAEETILKRSFNNWGIFEIFKTLRILIRTLFLDAVISDPKHTLTLGYSNGTEFTEPEKTIKRTKEVFVHSNIKYDDTLFNKIHPVIVGLKIGTIKNKRFSPGLNFAEFVVKHNKNMDYPHVIINTKAESLIVFGRDIMGSSILSYFKDIKENQQAIILNHNKEVIGLGKSRYSGRLIIQPNVITIDTTQDIGTYYLKSENRLSKSIDKNKDHSL</sequence>
<dbReference type="GO" id="GO:0003723">
    <property type="term" value="F:RNA binding"/>
    <property type="evidence" value="ECO:0007669"/>
    <property type="project" value="InterPro"/>
</dbReference>
<feature type="domain" description="PUA" evidence="1">
    <location>
        <begin position="126"/>
        <end position="199"/>
    </location>
</feature>
<keyword evidence="3" id="KW-1185">Reference proteome</keyword>
<evidence type="ECO:0000259" key="1">
    <source>
        <dbReference type="SMART" id="SM00359"/>
    </source>
</evidence>
<dbReference type="AlphaFoldDB" id="A0A654LWP5"/>
<dbReference type="InterPro" id="IPR036974">
    <property type="entry name" value="PUA_sf"/>
</dbReference>
<organism evidence="2 3">
    <name type="scientific">Candidatus Nitrosocosmicus oleophilus</name>
    <dbReference type="NCBI Taxonomy" id="1353260"/>
    <lineage>
        <taxon>Archaea</taxon>
        <taxon>Nitrososphaerota</taxon>
        <taxon>Nitrososphaeria</taxon>
        <taxon>Nitrososphaerales</taxon>
        <taxon>Nitrososphaeraceae</taxon>
        <taxon>Candidatus Nitrosocosmicus</taxon>
    </lineage>
</organism>
<dbReference type="SUPFAM" id="SSF88697">
    <property type="entry name" value="PUA domain-like"/>
    <property type="match status" value="1"/>
</dbReference>
<dbReference type="KEGG" id="taa:NMY3_01421"/>
<evidence type="ECO:0000313" key="3">
    <source>
        <dbReference type="Proteomes" id="UP000058925"/>
    </source>
</evidence>
<dbReference type="InterPro" id="IPR002478">
    <property type="entry name" value="PUA"/>
</dbReference>
<protein>
    <recommendedName>
        <fullName evidence="1">PUA domain-containing protein</fullName>
    </recommendedName>
</protein>
<dbReference type="Gene3D" id="2.30.130.10">
    <property type="entry name" value="PUA domain"/>
    <property type="match status" value="1"/>
</dbReference>
<dbReference type="OrthoDB" id="11794at2157"/>
<dbReference type="InterPro" id="IPR005155">
    <property type="entry name" value="UPF0113_PUA"/>
</dbReference>
<reference evidence="3" key="1">
    <citation type="submission" date="2015-10" db="EMBL/GenBank/DDBJ databases">
        <title>Niche specialization of a soil ammonia-oxidizing archaeon, Candidatus Nitrosocosmicus oleophilus.</title>
        <authorList>
            <person name="Jung M.-Y."/>
            <person name="Rhee S.-K."/>
        </authorList>
    </citation>
    <scope>NUCLEOTIDE SEQUENCE [LARGE SCALE GENOMIC DNA]</scope>
    <source>
        <strain evidence="3">MY3</strain>
    </source>
</reference>
<accession>A0A654LWP5</accession>
<dbReference type="InterPro" id="IPR015947">
    <property type="entry name" value="PUA-like_sf"/>
</dbReference>